<organism evidence="1">
    <name type="scientific">marine metagenome</name>
    <dbReference type="NCBI Taxonomy" id="408172"/>
    <lineage>
        <taxon>unclassified sequences</taxon>
        <taxon>metagenomes</taxon>
        <taxon>ecological metagenomes</taxon>
    </lineage>
</organism>
<evidence type="ECO:0000313" key="1">
    <source>
        <dbReference type="EMBL" id="SVC74467.1"/>
    </source>
</evidence>
<gene>
    <name evidence="1" type="ORF">METZ01_LOCUS327321</name>
</gene>
<dbReference type="InterPro" id="IPR011047">
    <property type="entry name" value="Quinoprotein_ADH-like_sf"/>
</dbReference>
<accession>A0A382PNQ7</accession>
<protein>
    <recommendedName>
        <fullName evidence="2">Pyrrolo-quinoline quinone</fullName>
    </recommendedName>
</protein>
<proteinExistence type="predicted"/>
<evidence type="ECO:0008006" key="2">
    <source>
        <dbReference type="Google" id="ProtNLM"/>
    </source>
</evidence>
<feature type="non-terminal residue" evidence="1">
    <location>
        <position position="96"/>
    </location>
</feature>
<name>A0A382PNQ7_9ZZZZ</name>
<reference evidence="1" key="1">
    <citation type="submission" date="2018-05" db="EMBL/GenBank/DDBJ databases">
        <authorList>
            <person name="Lanie J.A."/>
            <person name="Ng W.-L."/>
            <person name="Kazmierczak K.M."/>
            <person name="Andrzejewski T.M."/>
            <person name="Davidsen T.M."/>
            <person name="Wayne K.J."/>
            <person name="Tettelin H."/>
            <person name="Glass J.I."/>
            <person name="Rusch D."/>
            <person name="Podicherti R."/>
            <person name="Tsui H.-C.T."/>
            <person name="Winkler M.E."/>
        </authorList>
    </citation>
    <scope>NUCLEOTIDE SEQUENCE</scope>
</reference>
<sequence>MRIILSIPLAILLATSPVSAGDWPQWLGPNRDGVAVGEKLIQPKSGEEWPTLWKKTLGEGWATPVVTEEKVVIHHRLGTEESIDCLDASLGKPLWR</sequence>
<dbReference type="AlphaFoldDB" id="A0A382PNQ7"/>
<dbReference type="SUPFAM" id="SSF50998">
    <property type="entry name" value="Quinoprotein alcohol dehydrogenase-like"/>
    <property type="match status" value="1"/>
</dbReference>
<dbReference type="EMBL" id="UINC01108399">
    <property type="protein sequence ID" value="SVC74467.1"/>
    <property type="molecule type" value="Genomic_DNA"/>
</dbReference>